<feature type="transmembrane region" description="Helical" evidence="9">
    <location>
        <begin position="74"/>
        <end position="100"/>
    </location>
</feature>
<dbReference type="Gene3D" id="1.20.5.1930">
    <property type="match status" value="1"/>
</dbReference>
<sequence length="401" mass="45472">MKSQICDKNIIVYAEKITTLLINTYIIISYLFCTTLSLKAMWVLILFGILGVLQIGLHKDVYTRKSLLLISMEAILIVVLYVSVVIQVPQVVLLFLPLIFWCSRILPLKYSLIALTALFFLALIAGHVAGVPLDISFVVLNPTLLLAYFPGWIIRQERNNSIQTQKMLDRIHKQQSELEKAHIELIKYTMDAEEHAVIKERSRMAGEIHDTIGHSLTSIIRGLDACRELIRNKPNEADSFLFAIRSIAKEGLEDIRRSVRSGQDMEKWFLDKDWHSILERFAHQVTQGTGISLRFLTPIEIPINTRYAAFQCMKEAVTNAIRHGHATDISFNQRDTPSQFIVEITNNGLVPQLPLTHGVGLCQMSTRMQNTGGKVEYTVNNNTFQIALSWPKGVRREVSTG</sequence>
<evidence type="ECO:0000313" key="12">
    <source>
        <dbReference type="Proteomes" id="UP000051063"/>
    </source>
</evidence>
<protein>
    <recommendedName>
        <fullName evidence="2">histidine kinase</fullName>
        <ecNumber evidence="2">2.7.13.3</ecNumber>
    </recommendedName>
</protein>
<keyword evidence="9" id="KW-0472">Membrane</keyword>
<feature type="transmembrane region" description="Helical" evidence="9">
    <location>
        <begin position="135"/>
        <end position="154"/>
    </location>
</feature>
<keyword evidence="8" id="KW-0902">Two-component regulatory system</keyword>
<dbReference type="EMBL" id="LJJB01000007">
    <property type="protein sequence ID" value="KQL48261.1"/>
    <property type="molecule type" value="Genomic_DNA"/>
</dbReference>
<evidence type="ECO:0000256" key="8">
    <source>
        <dbReference type="ARBA" id="ARBA00023012"/>
    </source>
</evidence>
<keyword evidence="4" id="KW-0808">Transferase</keyword>
<evidence type="ECO:0000256" key="9">
    <source>
        <dbReference type="SAM" id="Phobius"/>
    </source>
</evidence>
<dbReference type="RefSeq" id="WP_055742536.1">
    <property type="nucleotide sequence ID" value="NZ_LJJB01000007.1"/>
</dbReference>
<dbReference type="InterPro" id="IPR050482">
    <property type="entry name" value="Sensor_HK_TwoCompSys"/>
</dbReference>
<keyword evidence="3" id="KW-0597">Phosphoprotein</keyword>
<keyword evidence="5" id="KW-0547">Nucleotide-binding</keyword>
<evidence type="ECO:0000256" key="6">
    <source>
        <dbReference type="ARBA" id="ARBA00022777"/>
    </source>
</evidence>
<evidence type="ECO:0000256" key="1">
    <source>
        <dbReference type="ARBA" id="ARBA00000085"/>
    </source>
</evidence>
<dbReference type="Pfam" id="PF07730">
    <property type="entry name" value="HisKA_3"/>
    <property type="match status" value="1"/>
</dbReference>
<dbReference type="PANTHER" id="PTHR24421">
    <property type="entry name" value="NITRATE/NITRITE SENSOR PROTEIN NARX-RELATED"/>
    <property type="match status" value="1"/>
</dbReference>
<reference evidence="11 12" key="1">
    <citation type="submission" date="2015-09" db="EMBL/GenBank/DDBJ databases">
        <title>Genome sequencing project for genomic taxonomy and phylogenomics of Bacillus-like bacteria.</title>
        <authorList>
            <person name="Liu B."/>
            <person name="Wang J."/>
            <person name="Zhu Y."/>
            <person name="Liu G."/>
            <person name="Chen Q."/>
            <person name="Chen Z."/>
            <person name="Lan J."/>
            <person name="Che J."/>
            <person name="Ge C."/>
            <person name="Shi H."/>
            <person name="Pan Z."/>
            <person name="Liu X."/>
        </authorList>
    </citation>
    <scope>NUCLEOTIDE SEQUENCE [LARGE SCALE GENOMIC DNA]</scope>
    <source>
        <strain evidence="11 12">DSM 8552</strain>
    </source>
</reference>
<keyword evidence="12" id="KW-1185">Reference proteome</keyword>
<name>A0ABR5N9M9_BRECH</name>
<dbReference type="InterPro" id="IPR036890">
    <property type="entry name" value="HATPase_C_sf"/>
</dbReference>
<dbReference type="Proteomes" id="UP000051063">
    <property type="component" value="Unassembled WGS sequence"/>
</dbReference>
<proteinExistence type="predicted"/>
<feature type="transmembrane region" description="Helical" evidence="9">
    <location>
        <begin position="112"/>
        <end position="129"/>
    </location>
</feature>
<evidence type="ECO:0000256" key="2">
    <source>
        <dbReference type="ARBA" id="ARBA00012438"/>
    </source>
</evidence>
<keyword evidence="7" id="KW-0067">ATP-binding</keyword>
<keyword evidence="9" id="KW-0812">Transmembrane</keyword>
<dbReference type="EC" id="2.7.13.3" evidence="2"/>
<keyword evidence="6" id="KW-0418">Kinase</keyword>
<dbReference type="SUPFAM" id="SSF55874">
    <property type="entry name" value="ATPase domain of HSP90 chaperone/DNA topoisomerase II/histidine kinase"/>
    <property type="match status" value="1"/>
</dbReference>
<feature type="transmembrane region" description="Helical" evidence="9">
    <location>
        <begin position="21"/>
        <end position="54"/>
    </location>
</feature>
<gene>
    <name evidence="11" type="ORF">AN963_00040</name>
</gene>
<keyword evidence="9" id="KW-1133">Transmembrane helix</keyword>
<evidence type="ECO:0000256" key="4">
    <source>
        <dbReference type="ARBA" id="ARBA00022679"/>
    </source>
</evidence>
<evidence type="ECO:0000256" key="7">
    <source>
        <dbReference type="ARBA" id="ARBA00022840"/>
    </source>
</evidence>
<dbReference type="Gene3D" id="3.30.565.10">
    <property type="entry name" value="Histidine kinase-like ATPase, C-terminal domain"/>
    <property type="match status" value="1"/>
</dbReference>
<evidence type="ECO:0000259" key="10">
    <source>
        <dbReference type="Pfam" id="PF07730"/>
    </source>
</evidence>
<dbReference type="PANTHER" id="PTHR24421:SF10">
    <property type="entry name" value="NITRATE_NITRITE SENSOR PROTEIN NARQ"/>
    <property type="match status" value="1"/>
</dbReference>
<dbReference type="InterPro" id="IPR011712">
    <property type="entry name" value="Sig_transdc_His_kin_sub3_dim/P"/>
</dbReference>
<evidence type="ECO:0000256" key="5">
    <source>
        <dbReference type="ARBA" id="ARBA00022741"/>
    </source>
</evidence>
<comment type="catalytic activity">
    <reaction evidence="1">
        <text>ATP + protein L-histidine = ADP + protein N-phospho-L-histidine.</text>
        <dbReference type="EC" id="2.7.13.3"/>
    </reaction>
</comment>
<feature type="domain" description="Signal transduction histidine kinase subgroup 3 dimerisation and phosphoacceptor" evidence="10">
    <location>
        <begin position="200"/>
        <end position="260"/>
    </location>
</feature>
<evidence type="ECO:0000313" key="11">
    <source>
        <dbReference type="EMBL" id="KQL48261.1"/>
    </source>
</evidence>
<comment type="caution">
    <text evidence="11">The sequence shown here is derived from an EMBL/GenBank/DDBJ whole genome shotgun (WGS) entry which is preliminary data.</text>
</comment>
<evidence type="ECO:0000256" key="3">
    <source>
        <dbReference type="ARBA" id="ARBA00022553"/>
    </source>
</evidence>
<organism evidence="11 12">
    <name type="scientific">Brevibacillus choshinensis</name>
    <dbReference type="NCBI Taxonomy" id="54911"/>
    <lineage>
        <taxon>Bacteria</taxon>
        <taxon>Bacillati</taxon>
        <taxon>Bacillota</taxon>
        <taxon>Bacilli</taxon>
        <taxon>Bacillales</taxon>
        <taxon>Paenibacillaceae</taxon>
        <taxon>Brevibacillus</taxon>
    </lineage>
</organism>
<accession>A0ABR5N9M9</accession>